<evidence type="ECO:0000313" key="1">
    <source>
        <dbReference type="EMBL" id="OHE94541.1"/>
    </source>
</evidence>
<dbReference type="InterPro" id="IPR050508">
    <property type="entry name" value="Methyltransf_Superfamily"/>
</dbReference>
<dbReference type="Proteomes" id="UP000176998">
    <property type="component" value="Unassembled WGS sequence"/>
</dbReference>
<dbReference type="InterPro" id="IPR029063">
    <property type="entry name" value="SAM-dependent_MTases_sf"/>
</dbReference>
<keyword evidence="1" id="KW-0808">Transferase</keyword>
<sequence length="338" mass="36677">MLHLASGVRAPRPAAFSGHRLPSCSTNPIKIYTTRLADQSPPRSTAPTTLETADAIFKARRIPLLASGVVALGLGIYFSFLASSLCSSSCHEDPGPAPDAVPTGRPNVFTKDSARKFDQSLDGSEWLSGITSLRQRLAAEASGHVLEVAMGTGRNLSFFDWRDVLNPRTNSTAPALAAPKANALSPKTDVATMISYTGIDISSEMLGVAVEKLAEVVPELARLEPRSEKQTISSHAECSSISYLSGRLRMFRSDIHEYIPSPPQQSPTQPKYDFVCSTFSLCSVRDPEQMVRDLASKVKPNTGKIILVEHGRGWWGFVNGLLDKSAASHFQTWDDFVD</sequence>
<comment type="caution">
    <text evidence="1">The sequence shown here is derived from an EMBL/GenBank/DDBJ whole genome shotgun (WGS) entry which is preliminary data.</text>
</comment>
<dbReference type="RefSeq" id="XP_022471703.1">
    <property type="nucleotide sequence ID" value="XM_022621803.1"/>
</dbReference>
<dbReference type="PANTHER" id="PTHR42912">
    <property type="entry name" value="METHYLTRANSFERASE"/>
    <property type="match status" value="1"/>
</dbReference>
<evidence type="ECO:0000313" key="2">
    <source>
        <dbReference type="Proteomes" id="UP000176998"/>
    </source>
</evidence>
<dbReference type="GeneID" id="34563313"/>
<dbReference type="Gene3D" id="3.40.50.150">
    <property type="entry name" value="Vaccinia Virus protein VP39"/>
    <property type="match status" value="1"/>
</dbReference>
<dbReference type="GO" id="GO:0008168">
    <property type="term" value="F:methyltransferase activity"/>
    <property type="evidence" value="ECO:0007669"/>
    <property type="project" value="UniProtKB-KW"/>
</dbReference>
<reference evidence="1 2" key="1">
    <citation type="submission" date="2016-09" db="EMBL/GenBank/DDBJ databases">
        <authorList>
            <person name="Capua I."/>
            <person name="De Benedictis P."/>
            <person name="Joannis T."/>
            <person name="Lombin L.H."/>
            <person name="Cattoli G."/>
        </authorList>
    </citation>
    <scope>NUCLEOTIDE SEQUENCE [LARGE SCALE GENOMIC DNA]</scope>
    <source>
        <strain evidence="1 2">IMI 309357</strain>
    </source>
</reference>
<dbReference type="GO" id="GO:0032259">
    <property type="term" value="P:methylation"/>
    <property type="evidence" value="ECO:0007669"/>
    <property type="project" value="UniProtKB-KW"/>
</dbReference>
<dbReference type="AlphaFoldDB" id="A0A1G4AZI5"/>
<protein>
    <submittedName>
        <fullName evidence="1">Methyltransferase OMS1</fullName>
    </submittedName>
</protein>
<accession>A0A1G4AZI5</accession>
<gene>
    <name evidence="1" type="ORF">CORC01_10174</name>
</gene>
<proteinExistence type="predicted"/>
<keyword evidence="2" id="KW-1185">Reference proteome</keyword>
<keyword evidence="1" id="KW-0489">Methyltransferase</keyword>
<dbReference type="OrthoDB" id="416496at2759"/>
<dbReference type="STRING" id="1209926.A0A1G4AZI5"/>
<dbReference type="EMBL" id="MJBS01000098">
    <property type="protein sequence ID" value="OHE94541.1"/>
    <property type="molecule type" value="Genomic_DNA"/>
</dbReference>
<dbReference type="SUPFAM" id="SSF53335">
    <property type="entry name" value="S-adenosyl-L-methionine-dependent methyltransferases"/>
    <property type="match status" value="1"/>
</dbReference>
<name>A0A1G4AZI5_9PEZI</name>
<organism evidence="1 2">
    <name type="scientific">Colletotrichum orchidophilum</name>
    <dbReference type="NCBI Taxonomy" id="1209926"/>
    <lineage>
        <taxon>Eukaryota</taxon>
        <taxon>Fungi</taxon>
        <taxon>Dikarya</taxon>
        <taxon>Ascomycota</taxon>
        <taxon>Pezizomycotina</taxon>
        <taxon>Sordariomycetes</taxon>
        <taxon>Hypocreomycetidae</taxon>
        <taxon>Glomerellales</taxon>
        <taxon>Glomerellaceae</taxon>
        <taxon>Colletotrichum</taxon>
    </lineage>
</organism>
<dbReference type="Pfam" id="PF13489">
    <property type="entry name" value="Methyltransf_23"/>
    <property type="match status" value="1"/>
</dbReference>
<dbReference type="PANTHER" id="PTHR42912:SF83">
    <property type="entry name" value="METHYLTRANSFERASE TYPE 11 DOMAIN-CONTAINING PROTEIN"/>
    <property type="match status" value="1"/>
</dbReference>